<evidence type="ECO:0000313" key="7">
    <source>
        <dbReference type="EMBL" id="VFS29754.1"/>
    </source>
</evidence>
<proteinExistence type="predicted"/>
<accession>A0A484V705</accession>
<evidence type="ECO:0000313" key="6">
    <source>
        <dbReference type="EMBL" id="VFR94452.1"/>
    </source>
</evidence>
<evidence type="ECO:0000313" key="2">
    <source>
        <dbReference type="EMBL" id="VFR46013.1"/>
    </source>
</evidence>
<protein>
    <submittedName>
        <fullName evidence="6">Uncharacterized protein</fullName>
    </submittedName>
</protein>
<reference evidence="6" key="1">
    <citation type="submission" date="2019-03" db="EMBL/GenBank/DDBJ databases">
        <authorList>
            <person name="Danneels B."/>
        </authorList>
    </citation>
    <scope>NUCLEOTIDE SEQUENCE</scope>
</reference>
<dbReference type="EMBL" id="CAADIP010000040">
    <property type="protein sequence ID" value="VFR94452.1"/>
    <property type="molecule type" value="Genomic_DNA"/>
</dbReference>
<evidence type="ECO:0000313" key="3">
    <source>
        <dbReference type="EMBL" id="VFR55443.1"/>
    </source>
</evidence>
<sequence length="59" mass="6293">MPVADKTQPRARPASGQGRDHACLLVLRTGRGAGGVSRASHAMSCQCFMKCRDRPHDSG</sequence>
<evidence type="ECO:0000313" key="5">
    <source>
        <dbReference type="EMBL" id="VFR81653.1"/>
    </source>
</evidence>
<feature type="region of interest" description="Disordered" evidence="1">
    <location>
        <begin position="1"/>
        <end position="20"/>
    </location>
</feature>
<name>A0A484V705_9ZZZZ</name>
<dbReference type="EMBL" id="CAADIZ010000055">
    <property type="protein sequence ID" value="VFS29754.1"/>
    <property type="molecule type" value="Genomic_DNA"/>
</dbReference>
<organism evidence="6">
    <name type="scientific">plant metagenome</name>
    <dbReference type="NCBI Taxonomy" id="1297885"/>
    <lineage>
        <taxon>unclassified sequences</taxon>
        <taxon>metagenomes</taxon>
        <taxon>organismal metagenomes</taxon>
    </lineage>
</organism>
<dbReference type="EMBL" id="CAADID010000019">
    <property type="protein sequence ID" value="VFR69189.1"/>
    <property type="molecule type" value="Genomic_DNA"/>
</dbReference>
<dbReference type="EMBL" id="CAADII010000044">
    <property type="protein sequence ID" value="VFR55443.1"/>
    <property type="molecule type" value="Genomic_DNA"/>
</dbReference>
<gene>
    <name evidence="2" type="ORF">ANT2_0029</name>
    <name evidence="4" type="ORF">ANT3_0029</name>
    <name evidence="3" type="ORF">BRI6_0016</name>
    <name evidence="5" type="ORF">BRI9_0016</name>
    <name evidence="6" type="ORF">IVO3_0016</name>
    <name evidence="7" type="ORF">RAN7_0016</name>
</gene>
<dbReference type="EMBL" id="CAADIG010000020">
    <property type="protein sequence ID" value="VFR46013.1"/>
    <property type="molecule type" value="Genomic_DNA"/>
</dbReference>
<evidence type="ECO:0000256" key="1">
    <source>
        <dbReference type="SAM" id="MobiDB-lite"/>
    </source>
</evidence>
<dbReference type="EMBL" id="CAADIK010000052">
    <property type="protein sequence ID" value="VFR81653.1"/>
    <property type="molecule type" value="Genomic_DNA"/>
</dbReference>
<dbReference type="AlphaFoldDB" id="A0A484V705"/>
<evidence type="ECO:0000313" key="4">
    <source>
        <dbReference type="EMBL" id="VFR69189.1"/>
    </source>
</evidence>